<evidence type="ECO:0000313" key="3">
    <source>
        <dbReference type="EMBL" id="KTD25018.1"/>
    </source>
</evidence>
<dbReference type="PATRIC" id="fig|45067.4.peg.268"/>
<evidence type="ECO:0000256" key="1">
    <source>
        <dbReference type="SAM" id="MobiDB-lite"/>
    </source>
</evidence>
<keyword evidence="4" id="KW-1185">Reference proteome</keyword>
<dbReference type="Proteomes" id="UP000054869">
    <property type="component" value="Unassembled WGS sequence"/>
</dbReference>
<feature type="compositionally biased region" description="Polar residues" evidence="1">
    <location>
        <begin position="45"/>
        <end position="58"/>
    </location>
</feature>
<reference evidence="3 4" key="1">
    <citation type="submission" date="2015-11" db="EMBL/GenBank/DDBJ databases">
        <title>Genomic analysis of 38 Legionella species identifies large and diverse effector repertoires.</title>
        <authorList>
            <person name="Burstein D."/>
            <person name="Amaro F."/>
            <person name="Zusman T."/>
            <person name="Lifshitz Z."/>
            <person name="Cohen O."/>
            <person name="Gilbert J.A."/>
            <person name="Pupko T."/>
            <person name="Shuman H.A."/>
            <person name="Segal G."/>
        </authorList>
    </citation>
    <scope>NUCLEOTIDE SEQUENCE [LARGE SCALE GENOMIC DNA]</scope>
    <source>
        <strain evidence="3 4">ATCC 49751</strain>
    </source>
</reference>
<dbReference type="AlphaFoldDB" id="A0A0W0VYA2"/>
<proteinExistence type="predicted"/>
<feature type="region of interest" description="Disordered" evidence="1">
    <location>
        <begin position="24"/>
        <end position="58"/>
    </location>
</feature>
<feature type="signal peptide" evidence="2">
    <location>
        <begin position="1"/>
        <end position="19"/>
    </location>
</feature>
<evidence type="ECO:0000256" key="2">
    <source>
        <dbReference type="SAM" id="SignalP"/>
    </source>
</evidence>
<dbReference type="EMBL" id="LNYI01000005">
    <property type="protein sequence ID" value="KTD25018.1"/>
    <property type="molecule type" value="Genomic_DNA"/>
</dbReference>
<dbReference type="eggNOG" id="ENOG5031EM2">
    <property type="taxonomic scope" value="Bacteria"/>
</dbReference>
<dbReference type="STRING" id="45067.Llan_0255"/>
<sequence>MKRLAFLAVTAFLAVLLSACGESAEKKAEDGAATTVEQQQQQGQPSDTSTGQPSQPTQ</sequence>
<dbReference type="RefSeq" id="WP_154660320.1">
    <property type="nucleotide sequence ID" value="NZ_CAAAJD010000035.1"/>
</dbReference>
<name>A0A0W0VYA2_9GAMM</name>
<accession>A0A0W0VYA2</accession>
<dbReference type="PROSITE" id="PS51257">
    <property type="entry name" value="PROKAR_LIPOPROTEIN"/>
    <property type="match status" value="1"/>
</dbReference>
<feature type="chain" id="PRO_5006915230" evidence="2">
    <location>
        <begin position="20"/>
        <end position="58"/>
    </location>
</feature>
<gene>
    <name evidence="3" type="ORF">Llan_0255</name>
</gene>
<evidence type="ECO:0000313" key="4">
    <source>
        <dbReference type="Proteomes" id="UP000054869"/>
    </source>
</evidence>
<protein>
    <submittedName>
        <fullName evidence="3">Uncharacterized protein</fullName>
    </submittedName>
</protein>
<keyword evidence="2" id="KW-0732">Signal</keyword>
<comment type="caution">
    <text evidence="3">The sequence shown here is derived from an EMBL/GenBank/DDBJ whole genome shotgun (WGS) entry which is preliminary data.</text>
</comment>
<organism evidence="3 4">
    <name type="scientific">Legionella lansingensis</name>
    <dbReference type="NCBI Taxonomy" id="45067"/>
    <lineage>
        <taxon>Bacteria</taxon>
        <taxon>Pseudomonadati</taxon>
        <taxon>Pseudomonadota</taxon>
        <taxon>Gammaproteobacteria</taxon>
        <taxon>Legionellales</taxon>
        <taxon>Legionellaceae</taxon>
        <taxon>Legionella</taxon>
    </lineage>
</organism>